<dbReference type="GO" id="GO:0006508">
    <property type="term" value="P:proteolysis"/>
    <property type="evidence" value="ECO:0007669"/>
    <property type="project" value="UniProtKB-KW"/>
</dbReference>
<organism evidence="2 3">
    <name type="scientific">Aspergillus coremiiformis</name>
    <dbReference type="NCBI Taxonomy" id="138285"/>
    <lineage>
        <taxon>Eukaryota</taxon>
        <taxon>Fungi</taxon>
        <taxon>Dikarya</taxon>
        <taxon>Ascomycota</taxon>
        <taxon>Pezizomycotina</taxon>
        <taxon>Eurotiomycetes</taxon>
        <taxon>Eurotiomycetidae</taxon>
        <taxon>Eurotiales</taxon>
        <taxon>Aspergillaceae</taxon>
        <taxon>Aspergillus</taxon>
        <taxon>Aspergillus subgen. Circumdati</taxon>
    </lineage>
</organism>
<dbReference type="OrthoDB" id="2156052at2759"/>
<keyword evidence="2" id="KW-0378">Hydrolase</keyword>
<dbReference type="EMBL" id="ML739136">
    <property type="protein sequence ID" value="KAE8352275.1"/>
    <property type="molecule type" value="Genomic_DNA"/>
</dbReference>
<dbReference type="Gene3D" id="1.10.510.10">
    <property type="entry name" value="Transferase(Phosphotransferase) domain 1"/>
    <property type="match status" value="1"/>
</dbReference>
<feature type="region of interest" description="Disordered" evidence="1">
    <location>
        <begin position="396"/>
        <end position="465"/>
    </location>
</feature>
<feature type="compositionally biased region" description="Basic and acidic residues" evidence="1">
    <location>
        <begin position="447"/>
        <end position="456"/>
    </location>
</feature>
<dbReference type="SUPFAM" id="SSF56112">
    <property type="entry name" value="Protein kinase-like (PK-like)"/>
    <property type="match status" value="1"/>
</dbReference>
<feature type="compositionally biased region" description="Low complexity" evidence="1">
    <location>
        <begin position="419"/>
        <end position="428"/>
    </location>
</feature>
<evidence type="ECO:0000313" key="2">
    <source>
        <dbReference type="EMBL" id="KAE8352275.1"/>
    </source>
</evidence>
<dbReference type="AlphaFoldDB" id="A0A5N6Z3P8"/>
<dbReference type="InterPro" id="IPR011009">
    <property type="entry name" value="Kinase-like_dom_sf"/>
</dbReference>
<protein>
    <submittedName>
        <fullName evidence="2">Metalloprotease m41 ftsh</fullName>
    </submittedName>
</protein>
<name>A0A5N6Z3P8_9EURO</name>
<reference evidence="3" key="1">
    <citation type="submission" date="2019-04" db="EMBL/GenBank/DDBJ databases">
        <title>Friends and foes A comparative genomics studyof 23 Aspergillus species from section Flavi.</title>
        <authorList>
            <consortium name="DOE Joint Genome Institute"/>
            <person name="Kjaerbolling I."/>
            <person name="Vesth T."/>
            <person name="Frisvad J.C."/>
            <person name="Nybo J.L."/>
            <person name="Theobald S."/>
            <person name="Kildgaard S."/>
            <person name="Isbrandt T."/>
            <person name="Kuo A."/>
            <person name="Sato A."/>
            <person name="Lyhne E.K."/>
            <person name="Kogle M.E."/>
            <person name="Wiebenga A."/>
            <person name="Kun R.S."/>
            <person name="Lubbers R.J."/>
            <person name="Makela M.R."/>
            <person name="Barry K."/>
            <person name="Chovatia M."/>
            <person name="Clum A."/>
            <person name="Daum C."/>
            <person name="Haridas S."/>
            <person name="He G."/>
            <person name="LaButti K."/>
            <person name="Lipzen A."/>
            <person name="Mondo S."/>
            <person name="Riley R."/>
            <person name="Salamov A."/>
            <person name="Simmons B.A."/>
            <person name="Magnuson J.K."/>
            <person name="Henrissat B."/>
            <person name="Mortensen U.H."/>
            <person name="Larsen T.O."/>
            <person name="Devries R.P."/>
            <person name="Grigoriev I.V."/>
            <person name="Machida M."/>
            <person name="Baker S.E."/>
            <person name="Andersen M.R."/>
        </authorList>
    </citation>
    <scope>NUCLEOTIDE SEQUENCE [LARGE SCALE GENOMIC DNA]</scope>
    <source>
        <strain evidence="3">CBS 553.77</strain>
    </source>
</reference>
<feature type="compositionally biased region" description="Polar residues" evidence="1">
    <location>
        <begin position="400"/>
        <end position="410"/>
    </location>
</feature>
<accession>A0A5N6Z3P8</accession>
<dbReference type="GO" id="GO:0008237">
    <property type="term" value="F:metallopeptidase activity"/>
    <property type="evidence" value="ECO:0007669"/>
    <property type="project" value="UniProtKB-KW"/>
</dbReference>
<proteinExistence type="predicted"/>
<evidence type="ECO:0000313" key="3">
    <source>
        <dbReference type="Proteomes" id="UP000327118"/>
    </source>
</evidence>
<dbReference type="Proteomes" id="UP000327118">
    <property type="component" value="Unassembled WGS sequence"/>
</dbReference>
<sequence length="704" mass="80411">MEEEIANLRRQIKAEEQRRKKAERRLQSNTLFGLLEGCHRLLSQAIQIETKSTLTTQGDTTKPANRLFPSRILPWVDFPDIQEEIWATFDSDPAFTAQRPFPSNFQLEYVRSIVKRIYSENSLRDFERYTVDNIMEMIVDVLAQHDTLRRRFRLEGTVTFEDPADPEGLTETSLEEAVEDVHGKAPAARPARRRNRSADQFCVYVVAGERRIPTYAVEFKAPHKLTLPELIAGLHEMEPGRDVINKEGETFEFHSTHLVAAVITQIFSYMIDSGVQYGYITTGEAFVFLHIPKDPTTVYYYLSVPNRDVAADDDYRLHRTAIGQVLAFTLNALAAERPRQEWYDTAQENLSTWQVKYLNVLRDIPPSVRKEPPSSVYKSPSWKSFNRSPYNTRCRASCNAGRTTPEQTSGEGRGSENDPSSPSPAAAPRGRQNCGRIQVPNEGSQRQPDHSSEQRTSHPQGNDGEERIRQYCTMECIRGLIVGGCLHSECPNVREHGSENHLLTPKAFTRRLNAQLKRNREDGIEQLHIRGRTGFLLKATLLSHGYTVVVKATTVEKEHSLRAELDTYRHLRPLQGQQIPVCVGAFRPRISYWYHGELMSRMMILSWSGIRAQNVINPENSSFFHSERDRLLAILQTYGIVHRDSEWRNILWNDAARCLVLIDFEDVKWLTPPPGPLSGNIVRRHRPYEQASGRPLLPAGPLFA</sequence>
<keyword evidence="2" id="KW-0645">Protease</keyword>
<evidence type="ECO:0000256" key="1">
    <source>
        <dbReference type="SAM" id="MobiDB-lite"/>
    </source>
</evidence>
<keyword evidence="3" id="KW-1185">Reference proteome</keyword>
<keyword evidence="2" id="KW-0482">Metalloprotease</keyword>
<gene>
    <name evidence="2" type="ORF">BDV28DRAFT_135444</name>
</gene>